<evidence type="ECO:0000256" key="3">
    <source>
        <dbReference type="SAM" id="MobiDB-lite"/>
    </source>
</evidence>
<gene>
    <name evidence="4" type="ORF">BCR42DRAFT_425383</name>
</gene>
<dbReference type="STRING" id="90262.A0A1X2I2U8"/>
<accession>A0A1X2I2U8</accession>
<evidence type="ECO:0000256" key="2">
    <source>
        <dbReference type="ARBA" id="ARBA00022737"/>
    </source>
</evidence>
<dbReference type="SUPFAM" id="SSF54695">
    <property type="entry name" value="POZ domain"/>
    <property type="match status" value="1"/>
</dbReference>
<feature type="compositionally biased region" description="Low complexity" evidence="3">
    <location>
        <begin position="747"/>
        <end position="780"/>
    </location>
</feature>
<comment type="caution">
    <text evidence="4">The sequence shown here is derived from an EMBL/GenBank/DDBJ whole genome shotgun (WGS) entry which is preliminary data.</text>
</comment>
<dbReference type="InterPro" id="IPR015915">
    <property type="entry name" value="Kelch-typ_b-propeller"/>
</dbReference>
<keyword evidence="5" id="KW-1185">Reference proteome</keyword>
<feature type="compositionally biased region" description="Basic and acidic residues" evidence="3">
    <location>
        <begin position="207"/>
        <end position="220"/>
    </location>
</feature>
<dbReference type="GO" id="GO:0045454">
    <property type="term" value="P:cell redox homeostasis"/>
    <property type="evidence" value="ECO:0007669"/>
    <property type="project" value="TreeGrafter"/>
</dbReference>
<dbReference type="GO" id="GO:0005829">
    <property type="term" value="C:cytosol"/>
    <property type="evidence" value="ECO:0007669"/>
    <property type="project" value="TreeGrafter"/>
</dbReference>
<dbReference type="Pfam" id="PF24681">
    <property type="entry name" value="Kelch_KLHDC2_KLHL20_DRC7"/>
    <property type="match status" value="1"/>
</dbReference>
<keyword evidence="1" id="KW-0880">Kelch repeat</keyword>
<protein>
    <submittedName>
        <fullName evidence="4">Uncharacterized protein</fullName>
    </submittedName>
</protein>
<dbReference type="AlphaFoldDB" id="A0A1X2I2U8"/>
<feature type="compositionally biased region" description="Low complexity" evidence="3">
    <location>
        <begin position="655"/>
        <end position="675"/>
    </location>
</feature>
<dbReference type="Gene3D" id="2.120.10.80">
    <property type="entry name" value="Kelch-type beta propeller"/>
    <property type="match status" value="1"/>
</dbReference>
<feature type="region of interest" description="Disordered" evidence="3">
    <location>
        <begin position="601"/>
        <end position="636"/>
    </location>
</feature>
<organism evidence="4 5">
    <name type="scientific">Absidia repens</name>
    <dbReference type="NCBI Taxonomy" id="90262"/>
    <lineage>
        <taxon>Eukaryota</taxon>
        <taxon>Fungi</taxon>
        <taxon>Fungi incertae sedis</taxon>
        <taxon>Mucoromycota</taxon>
        <taxon>Mucoromycotina</taxon>
        <taxon>Mucoromycetes</taxon>
        <taxon>Mucorales</taxon>
        <taxon>Cunninghamellaceae</taxon>
        <taxon>Absidia</taxon>
    </lineage>
</organism>
<feature type="region of interest" description="Disordered" evidence="3">
    <location>
        <begin position="474"/>
        <end position="493"/>
    </location>
</feature>
<reference evidence="4 5" key="1">
    <citation type="submission" date="2016-07" db="EMBL/GenBank/DDBJ databases">
        <title>Pervasive Adenine N6-methylation of Active Genes in Fungi.</title>
        <authorList>
            <consortium name="DOE Joint Genome Institute"/>
            <person name="Mondo S.J."/>
            <person name="Dannebaum R.O."/>
            <person name="Kuo R.C."/>
            <person name="Labutti K."/>
            <person name="Haridas S."/>
            <person name="Kuo A."/>
            <person name="Salamov A."/>
            <person name="Ahrendt S.R."/>
            <person name="Lipzen A."/>
            <person name="Sullivan W."/>
            <person name="Andreopoulos W.B."/>
            <person name="Clum A."/>
            <person name="Lindquist E."/>
            <person name="Daum C."/>
            <person name="Ramamoorthy G.K."/>
            <person name="Gryganskyi A."/>
            <person name="Culley D."/>
            <person name="Magnuson J.K."/>
            <person name="James T.Y."/>
            <person name="O'Malley M.A."/>
            <person name="Stajich J.E."/>
            <person name="Spatafora J.W."/>
            <person name="Visel A."/>
            <person name="Grigoriev I.V."/>
        </authorList>
    </citation>
    <scope>NUCLEOTIDE SEQUENCE [LARGE SCALE GENOMIC DNA]</scope>
    <source>
        <strain evidence="4 5">NRRL 1336</strain>
    </source>
</reference>
<evidence type="ECO:0000256" key="1">
    <source>
        <dbReference type="ARBA" id="ARBA00022441"/>
    </source>
</evidence>
<feature type="compositionally biased region" description="Low complexity" evidence="3">
    <location>
        <begin position="601"/>
        <end position="623"/>
    </location>
</feature>
<sequence>MQSISGIITQTHNTSGEIPPPLVGSSISVVDDLVLVFAGRLVTSRQMTNHLYVLNLTTHVWTRHIAPPDSDKAPKPRYFHTTNVHGRSLVVFGGMGYSRQSADGLCVLDDVAVFNVDTMSWKQPLVQPSLFVPRPRYAHLATISDHHLFVIGGQDMDNGYLPEINVLDLDTFEWVQAIALEQHVGAYRSVAVATPIGTSLPASMKKNQADGRQDDPKNDDGTEPDSNMSTATRNRMSILYTDLDYNPPADTPGPIFMYSNYNFADVNRELQLMIRQPSSSTTGDGAGSSNGASLEDVSEMMTGTVMPPGLRFPTGDILGQHAIIAGTYLSPQSQSYSLWGLNTATLAWTRVDTGTVFSTGSWNRGVLHSKCNRYLVFGNMHRNLLEDYNHRQVNFEHMASVDLEVFGIYRQPKMTCSPLAQEMGLRLLNEPTVADFYVITRESQEIPVNSAVLRHRWPYFAKLLKDADLTDDASSAHKRQQKQGSMETGLCDIQEDSTELNKNDATKSIRTDINYSTTARCMTFPYAYPVVVALLQYLYTDNLLTAQQYQPHILSQLLLLADMYNMPRLISLATHALHQMLNMSTAPLILKLPHCLIKQHQLQQNSRPQQQQQQPQQQHRLSQYNSNGANDGKDWDAVSMTSTTFQQQFVDQYQSSPTPTASLSSSYYPSSSLSSELDLKQPQHMSPTLGAYRGRIPSIGNRSMFSVSGSSTPSTPNTYHASSVSSRQTNTIPGSRSYTSVNHYGSSRHTTSSAVSSKSTANAMSPSSSSSYYSEPTQHSFPFNSNNISAPAPASTIPEDDTLSVSSFSAYGNQTTVSSSSSSSKDTTHQRKRRENKFLNALGNKFSISRS</sequence>
<dbReference type="PANTHER" id="PTHR43503:SF2">
    <property type="entry name" value="NEGATIVE REGULATOR OF SPORULATION MDS3-RELATED"/>
    <property type="match status" value="1"/>
</dbReference>
<proteinExistence type="predicted"/>
<dbReference type="OrthoDB" id="10001928at2759"/>
<dbReference type="EMBL" id="MCGE01000032">
    <property type="protein sequence ID" value="ORZ08175.1"/>
    <property type="molecule type" value="Genomic_DNA"/>
</dbReference>
<feature type="compositionally biased region" description="Polar residues" evidence="3">
    <location>
        <begin position="700"/>
        <end position="745"/>
    </location>
</feature>
<dbReference type="Proteomes" id="UP000193560">
    <property type="component" value="Unassembled WGS sequence"/>
</dbReference>
<dbReference type="GO" id="GO:0005739">
    <property type="term" value="C:mitochondrion"/>
    <property type="evidence" value="ECO:0007669"/>
    <property type="project" value="TreeGrafter"/>
</dbReference>
<evidence type="ECO:0000313" key="4">
    <source>
        <dbReference type="EMBL" id="ORZ08175.1"/>
    </source>
</evidence>
<dbReference type="SUPFAM" id="SSF117281">
    <property type="entry name" value="Kelch motif"/>
    <property type="match status" value="1"/>
</dbReference>
<feature type="region of interest" description="Disordered" evidence="3">
    <location>
        <begin position="652"/>
        <end position="851"/>
    </location>
</feature>
<keyword evidence="2" id="KW-0677">Repeat</keyword>
<dbReference type="PANTHER" id="PTHR43503">
    <property type="entry name" value="MCG48959-RELATED"/>
    <property type="match status" value="1"/>
</dbReference>
<name>A0A1X2I2U8_9FUNG</name>
<feature type="compositionally biased region" description="Polar residues" evidence="3">
    <location>
        <begin position="224"/>
        <end position="233"/>
    </location>
</feature>
<evidence type="ECO:0000313" key="5">
    <source>
        <dbReference type="Proteomes" id="UP000193560"/>
    </source>
</evidence>
<feature type="compositionally biased region" description="Polar residues" evidence="3">
    <location>
        <begin position="803"/>
        <end position="817"/>
    </location>
</feature>
<feature type="region of interest" description="Disordered" evidence="3">
    <location>
        <begin position="200"/>
        <end position="233"/>
    </location>
</feature>
<dbReference type="InterPro" id="IPR011333">
    <property type="entry name" value="SKP1/BTB/POZ_sf"/>
</dbReference>
<dbReference type="Gene3D" id="3.30.710.10">
    <property type="entry name" value="Potassium Channel Kv1.1, Chain A"/>
    <property type="match status" value="1"/>
</dbReference>